<feature type="domain" description="Metallo-beta-lactamase" evidence="5">
    <location>
        <begin position="12"/>
        <end position="192"/>
    </location>
</feature>
<evidence type="ECO:0000256" key="4">
    <source>
        <dbReference type="ARBA" id="ARBA00022833"/>
    </source>
</evidence>
<dbReference type="SUPFAM" id="SSF56281">
    <property type="entry name" value="Metallo-hydrolase/oxidoreductase"/>
    <property type="match status" value="1"/>
</dbReference>
<evidence type="ECO:0000259" key="5">
    <source>
        <dbReference type="SMART" id="SM00849"/>
    </source>
</evidence>
<evidence type="ECO:0000313" key="6">
    <source>
        <dbReference type="EMBL" id="SER68280.1"/>
    </source>
</evidence>
<keyword evidence="7" id="KW-1185">Reference proteome</keyword>
<organism evidence="6 7">
    <name type="scientific">Salipaludibacillus aurantiacus</name>
    <dbReference type="NCBI Taxonomy" id="1601833"/>
    <lineage>
        <taxon>Bacteria</taxon>
        <taxon>Bacillati</taxon>
        <taxon>Bacillota</taxon>
        <taxon>Bacilli</taxon>
        <taxon>Bacillales</taxon>
        <taxon>Bacillaceae</taxon>
    </lineage>
</organism>
<evidence type="ECO:0000256" key="3">
    <source>
        <dbReference type="ARBA" id="ARBA00022801"/>
    </source>
</evidence>
<dbReference type="GO" id="GO:0046872">
    <property type="term" value="F:metal ion binding"/>
    <property type="evidence" value="ECO:0007669"/>
    <property type="project" value="UniProtKB-KW"/>
</dbReference>
<keyword evidence="3" id="KW-0378">Hydrolase</keyword>
<dbReference type="AlphaFoldDB" id="A0A1H9R6G3"/>
<evidence type="ECO:0000256" key="2">
    <source>
        <dbReference type="ARBA" id="ARBA00022723"/>
    </source>
</evidence>
<keyword evidence="4" id="KW-0862">Zinc</keyword>
<dbReference type="InterPro" id="IPR001279">
    <property type="entry name" value="Metallo-B-lactamas"/>
</dbReference>
<dbReference type="InterPro" id="IPR051453">
    <property type="entry name" value="MBL_Glyoxalase_II"/>
</dbReference>
<evidence type="ECO:0000313" key="7">
    <source>
        <dbReference type="Proteomes" id="UP000198571"/>
    </source>
</evidence>
<dbReference type="RefSeq" id="WP_093047728.1">
    <property type="nucleotide sequence ID" value="NZ_FOGT01000003.1"/>
</dbReference>
<dbReference type="STRING" id="1601833.SAMN05518684_1038"/>
<protein>
    <submittedName>
        <fullName evidence="6">Glyoxylase, beta-lactamase superfamily II</fullName>
    </submittedName>
</protein>
<dbReference type="PANTHER" id="PTHR46233:SF3">
    <property type="entry name" value="HYDROXYACYLGLUTATHIONE HYDROLASE GLOC"/>
    <property type="match status" value="1"/>
</dbReference>
<dbReference type="Proteomes" id="UP000198571">
    <property type="component" value="Unassembled WGS sequence"/>
</dbReference>
<gene>
    <name evidence="6" type="ORF">SAMN05518684_1038</name>
</gene>
<comment type="cofactor">
    <cofactor evidence="1">
        <name>Zn(2+)</name>
        <dbReference type="ChEBI" id="CHEBI:29105"/>
    </cofactor>
</comment>
<dbReference type="Gene3D" id="3.60.15.10">
    <property type="entry name" value="Ribonuclease Z/Hydroxyacylglutathione hydrolase-like"/>
    <property type="match status" value="1"/>
</dbReference>
<accession>A0A1H9R6G3</accession>
<evidence type="ECO:0000256" key="1">
    <source>
        <dbReference type="ARBA" id="ARBA00001947"/>
    </source>
</evidence>
<dbReference type="OrthoDB" id="9802248at2"/>
<sequence>MKWKRLSLGPLQTNGFVIYNESNKALMVDPGGDDEKLLSWLQSEGLSVAAVILTHAHFDHIGAVEAVRQTFNCPVYIHRAEAEWLTKPDLNGSGLFMGIEPISCRPADFYYEKEGLVEIEGFECELYETPGHSPGSVAFYFPDNKVVFSGDVLFRGGVGRTDLPGGDQETLMNTIHNVMLNLPDDTIVANGHGPDTTIGEEKETNPFINGFGW</sequence>
<dbReference type="SMART" id="SM00849">
    <property type="entry name" value="Lactamase_B"/>
    <property type="match status" value="1"/>
</dbReference>
<dbReference type="Pfam" id="PF00753">
    <property type="entry name" value="Lactamase_B"/>
    <property type="match status" value="1"/>
</dbReference>
<reference evidence="7" key="1">
    <citation type="submission" date="2016-10" db="EMBL/GenBank/DDBJ databases">
        <authorList>
            <person name="Varghese N."/>
            <person name="Submissions S."/>
        </authorList>
    </citation>
    <scope>NUCLEOTIDE SEQUENCE [LARGE SCALE GENOMIC DNA]</scope>
    <source>
        <strain evidence="7">S9</strain>
    </source>
</reference>
<dbReference type="GO" id="GO:0016787">
    <property type="term" value="F:hydrolase activity"/>
    <property type="evidence" value="ECO:0007669"/>
    <property type="project" value="UniProtKB-KW"/>
</dbReference>
<dbReference type="CDD" id="cd06262">
    <property type="entry name" value="metallo-hydrolase-like_MBL-fold"/>
    <property type="match status" value="1"/>
</dbReference>
<dbReference type="PANTHER" id="PTHR46233">
    <property type="entry name" value="HYDROXYACYLGLUTATHIONE HYDROLASE GLOC"/>
    <property type="match status" value="1"/>
</dbReference>
<keyword evidence="2" id="KW-0479">Metal-binding</keyword>
<dbReference type="InterPro" id="IPR036866">
    <property type="entry name" value="RibonucZ/Hydroxyglut_hydro"/>
</dbReference>
<dbReference type="EMBL" id="FOGT01000003">
    <property type="protein sequence ID" value="SER68280.1"/>
    <property type="molecule type" value="Genomic_DNA"/>
</dbReference>
<proteinExistence type="predicted"/>
<name>A0A1H9R6G3_9BACI</name>